<dbReference type="Proteomes" id="UP001183390">
    <property type="component" value="Unassembled WGS sequence"/>
</dbReference>
<keyword evidence="3" id="KW-1185">Reference proteome</keyword>
<sequence>MADPATAVLATSVEIALGLLPPRWAVIPAARVHARLSLTRLLPSRAGTLAAREGGAGRSRADGADPPHADR</sequence>
<proteinExistence type="predicted"/>
<accession>A0ABU2M4Z5</accession>
<evidence type="ECO:0000313" key="3">
    <source>
        <dbReference type="Proteomes" id="UP001183390"/>
    </source>
</evidence>
<gene>
    <name evidence="2" type="ORF">RM479_04770</name>
</gene>
<evidence type="ECO:0000313" key="2">
    <source>
        <dbReference type="EMBL" id="MDT0327720.1"/>
    </source>
</evidence>
<comment type="caution">
    <text evidence="2">The sequence shown here is derived from an EMBL/GenBank/DDBJ whole genome shotgun (WGS) entry which is preliminary data.</text>
</comment>
<dbReference type="RefSeq" id="WP_311510736.1">
    <property type="nucleotide sequence ID" value="NZ_JAVREP010000002.1"/>
</dbReference>
<feature type="region of interest" description="Disordered" evidence="1">
    <location>
        <begin position="47"/>
        <end position="71"/>
    </location>
</feature>
<protein>
    <submittedName>
        <fullName evidence="2">Uncharacterized protein</fullName>
    </submittedName>
</protein>
<reference evidence="3" key="1">
    <citation type="submission" date="2023-07" db="EMBL/GenBank/DDBJ databases">
        <title>30 novel species of actinomycetes from the DSMZ collection.</title>
        <authorList>
            <person name="Nouioui I."/>
        </authorList>
    </citation>
    <scope>NUCLEOTIDE SEQUENCE [LARGE SCALE GENOMIC DNA]</scope>
    <source>
        <strain evidence="3">DSM 44743</strain>
    </source>
</reference>
<dbReference type="EMBL" id="JAVREP010000002">
    <property type="protein sequence ID" value="MDT0327720.1"/>
    <property type="molecule type" value="Genomic_DNA"/>
</dbReference>
<organism evidence="2 3">
    <name type="scientific">Nocardiopsis lambiniae</name>
    <dbReference type="NCBI Taxonomy" id="3075539"/>
    <lineage>
        <taxon>Bacteria</taxon>
        <taxon>Bacillati</taxon>
        <taxon>Actinomycetota</taxon>
        <taxon>Actinomycetes</taxon>
        <taxon>Streptosporangiales</taxon>
        <taxon>Nocardiopsidaceae</taxon>
        <taxon>Nocardiopsis</taxon>
    </lineage>
</organism>
<feature type="compositionally biased region" description="Basic and acidic residues" evidence="1">
    <location>
        <begin position="59"/>
        <end position="71"/>
    </location>
</feature>
<name>A0ABU2M4Z5_9ACTN</name>
<evidence type="ECO:0000256" key="1">
    <source>
        <dbReference type="SAM" id="MobiDB-lite"/>
    </source>
</evidence>